<name>A0AAN9M3S8_PHACN</name>
<dbReference type="AlphaFoldDB" id="A0AAN9M3S8"/>
<protein>
    <submittedName>
        <fullName evidence="1">Uncharacterized protein</fullName>
    </submittedName>
</protein>
<accession>A0AAN9M3S8</accession>
<reference evidence="1 2" key="1">
    <citation type="submission" date="2024-01" db="EMBL/GenBank/DDBJ databases">
        <title>The genomes of 5 underutilized Papilionoideae crops provide insights into root nodulation and disease resistanc.</title>
        <authorList>
            <person name="Jiang F."/>
        </authorList>
    </citation>
    <scope>NUCLEOTIDE SEQUENCE [LARGE SCALE GENOMIC DNA]</scope>
    <source>
        <strain evidence="1">JINMINGXINNONG_FW02</strain>
        <tissue evidence="1">Leaves</tissue>
    </source>
</reference>
<proteinExistence type="predicted"/>
<gene>
    <name evidence="1" type="ORF">VNO80_21837</name>
</gene>
<keyword evidence="2" id="KW-1185">Reference proteome</keyword>
<evidence type="ECO:0000313" key="1">
    <source>
        <dbReference type="EMBL" id="KAK7347307.1"/>
    </source>
</evidence>
<organism evidence="1 2">
    <name type="scientific">Phaseolus coccineus</name>
    <name type="common">Scarlet runner bean</name>
    <name type="synonym">Phaseolus multiflorus</name>
    <dbReference type="NCBI Taxonomy" id="3886"/>
    <lineage>
        <taxon>Eukaryota</taxon>
        <taxon>Viridiplantae</taxon>
        <taxon>Streptophyta</taxon>
        <taxon>Embryophyta</taxon>
        <taxon>Tracheophyta</taxon>
        <taxon>Spermatophyta</taxon>
        <taxon>Magnoliopsida</taxon>
        <taxon>eudicotyledons</taxon>
        <taxon>Gunneridae</taxon>
        <taxon>Pentapetalae</taxon>
        <taxon>rosids</taxon>
        <taxon>fabids</taxon>
        <taxon>Fabales</taxon>
        <taxon>Fabaceae</taxon>
        <taxon>Papilionoideae</taxon>
        <taxon>50 kb inversion clade</taxon>
        <taxon>NPAAA clade</taxon>
        <taxon>indigoferoid/millettioid clade</taxon>
        <taxon>Phaseoleae</taxon>
        <taxon>Phaseolus</taxon>
    </lineage>
</organism>
<dbReference type="Proteomes" id="UP001374584">
    <property type="component" value="Unassembled WGS sequence"/>
</dbReference>
<comment type="caution">
    <text evidence="1">The sequence shown here is derived from an EMBL/GenBank/DDBJ whole genome shotgun (WGS) entry which is preliminary data.</text>
</comment>
<dbReference type="EMBL" id="JAYMYR010000008">
    <property type="protein sequence ID" value="KAK7347307.1"/>
    <property type="molecule type" value="Genomic_DNA"/>
</dbReference>
<evidence type="ECO:0000313" key="2">
    <source>
        <dbReference type="Proteomes" id="UP001374584"/>
    </source>
</evidence>
<sequence>MIPFRLQDKTVLQLKDVGVCLIKYIRNRKWWLPHVTNHNDIKRTWTYIKFLNSFDVTEAQIQRKLSIQQMSK</sequence>